<evidence type="ECO:0000256" key="2">
    <source>
        <dbReference type="SAM" id="MobiDB-lite"/>
    </source>
</evidence>
<dbReference type="Proteomes" id="UP000054279">
    <property type="component" value="Unassembled WGS sequence"/>
</dbReference>
<proteinExistence type="predicted"/>
<protein>
    <submittedName>
        <fullName evidence="3">Uncharacterized protein</fullName>
    </submittedName>
</protein>
<feature type="coiled-coil region" evidence="1">
    <location>
        <begin position="30"/>
        <end position="92"/>
    </location>
</feature>
<keyword evidence="4" id="KW-1185">Reference proteome</keyword>
<organism evidence="3 4">
    <name type="scientific">Sphaerobolus stellatus (strain SS14)</name>
    <dbReference type="NCBI Taxonomy" id="990650"/>
    <lineage>
        <taxon>Eukaryota</taxon>
        <taxon>Fungi</taxon>
        <taxon>Dikarya</taxon>
        <taxon>Basidiomycota</taxon>
        <taxon>Agaricomycotina</taxon>
        <taxon>Agaricomycetes</taxon>
        <taxon>Phallomycetidae</taxon>
        <taxon>Geastrales</taxon>
        <taxon>Sphaerobolaceae</taxon>
        <taxon>Sphaerobolus</taxon>
    </lineage>
</organism>
<feature type="compositionally biased region" description="Acidic residues" evidence="2">
    <location>
        <begin position="476"/>
        <end position="485"/>
    </location>
</feature>
<gene>
    <name evidence="3" type="ORF">M422DRAFT_249900</name>
</gene>
<reference evidence="3 4" key="1">
    <citation type="submission" date="2014-06" db="EMBL/GenBank/DDBJ databases">
        <title>Evolutionary Origins and Diversification of the Mycorrhizal Mutualists.</title>
        <authorList>
            <consortium name="DOE Joint Genome Institute"/>
            <consortium name="Mycorrhizal Genomics Consortium"/>
            <person name="Kohler A."/>
            <person name="Kuo A."/>
            <person name="Nagy L.G."/>
            <person name="Floudas D."/>
            <person name="Copeland A."/>
            <person name="Barry K.W."/>
            <person name="Cichocki N."/>
            <person name="Veneault-Fourrey C."/>
            <person name="LaButti K."/>
            <person name="Lindquist E.A."/>
            <person name="Lipzen A."/>
            <person name="Lundell T."/>
            <person name="Morin E."/>
            <person name="Murat C."/>
            <person name="Riley R."/>
            <person name="Ohm R."/>
            <person name="Sun H."/>
            <person name="Tunlid A."/>
            <person name="Henrissat B."/>
            <person name="Grigoriev I.V."/>
            <person name="Hibbett D.S."/>
            <person name="Martin F."/>
        </authorList>
    </citation>
    <scope>NUCLEOTIDE SEQUENCE [LARGE SCALE GENOMIC DNA]</scope>
    <source>
        <strain evidence="3 4">SS14</strain>
    </source>
</reference>
<evidence type="ECO:0000313" key="4">
    <source>
        <dbReference type="Proteomes" id="UP000054279"/>
    </source>
</evidence>
<name>A0A0C9W3R6_SPHS4</name>
<evidence type="ECO:0000256" key="1">
    <source>
        <dbReference type="SAM" id="Coils"/>
    </source>
</evidence>
<keyword evidence="1" id="KW-0175">Coiled coil</keyword>
<evidence type="ECO:0000313" key="3">
    <source>
        <dbReference type="EMBL" id="KIJ46732.1"/>
    </source>
</evidence>
<dbReference type="HOGENOM" id="CLU_037456_0_0_1"/>
<sequence>MDNKPNTQMQDINHTVTEAWPELVRYQDDYYRLLEEYNALKDTVQSAEKKAEDRRAKINELYEKLGTHQATIKSLGNQVQSLEEQLQGIKGNSDELPNHEELLLANKHLQQELDYYVGRARYALYGKDANWVTRNGYRISDIPVSDGEDDDEDLAGLPTVPEEIPQVTPAHPSAKLAHPVGKLTRTTLRSFMKQASLLLETLASSLHQKESLLILLPPLLEYYPSHWPALRGASNWVMESDVHDSEMHRLYVEGKALQPHERSPDHTAVIFRIDEYTRSLPGLLRNLVVHHDDPNWMINVIQTFNVDPSGILRNLQLEGLHINVDDADIWYWLNLIKPKHHGAEAEVLLRSIFSTVGKWDQMIAGQWKRNDSPFLCSPTPVRYKTHRNQKFGRNTFAYWLGCKAGVTPDLAQDKLEPYLVHQATKTIWNKVTHHFQLWANEIASLKGGPMNQFRVQDDLLLLIQESPFYYPPSTEEPMDQDEPDPEPTLSQPMVGSSSLADRLDYGEGGSFTHPPVDAPELRAHISYFDSLAPQGTVRESTVELTVELYTDNLE</sequence>
<dbReference type="Gene3D" id="1.10.287.1490">
    <property type="match status" value="1"/>
</dbReference>
<dbReference type="EMBL" id="KN837106">
    <property type="protein sequence ID" value="KIJ46732.1"/>
    <property type="molecule type" value="Genomic_DNA"/>
</dbReference>
<dbReference type="AlphaFoldDB" id="A0A0C9W3R6"/>
<accession>A0A0C9W3R6</accession>
<feature type="region of interest" description="Disordered" evidence="2">
    <location>
        <begin position="471"/>
        <end position="515"/>
    </location>
</feature>
<feature type="compositionally biased region" description="Polar residues" evidence="2">
    <location>
        <begin position="488"/>
        <end position="499"/>
    </location>
</feature>